<dbReference type="PATRIC" id="fig|933944.5.peg.1552"/>
<accession>A0A1E7JSN5</accession>
<dbReference type="STRING" id="933944.AN215_05485"/>
<comment type="caution">
    <text evidence="2">The sequence shown here is derived from an EMBL/GenBank/DDBJ whole genome shotgun (WGS) entry which is preliminary data.</text>
</comment>
<protein>
    <recommendedName>
        <fullName evidence="4">SH3b domain-containing protein</fullName>
    </recommendedName>
</protein>
<dbReference type="OrthoDB" id="4319438at2"/>
<dbReference type="AlphaFoldDB" id="A0A1E7JSN5"/>
<dbReference type="Proteomes" id="UP000176087">
    <property type="component" value="Unassembled WGS sequence"/>
</dbReference>
<keyword evidence="1" id="KW-0732">Signal</keyword>
<gene>
    <name evidence="2" type="ORF">AN215_05485</name>
</gene>
<evidence type="ECO:0008006" key="4">
    <source>
        <dbReference type="Google" id="ProtNLM"/>
    </source>
</evidence>
<feature type="signal peptide" evidence="1">
    <location>
        <begin position="1"/>
        <end position="32"/>
    </location>
</feature>
<keyword evidence="3" id="KW-1185">Reference proteome</keyword>
<feature type="chain" id="PRO_5009195938" description="SH3b domain-containing protein" evidence="1">
    <location>
        <begin position="33"/>
        <end position="97"/>
    </location>
</feature>
<evidence type="ECO:0000313" key="2">
    <source>
        <dbReference type="EMBL" id="OEU91918.1"/>
    </source>
</evidence>
<evidence type="ECO:0000256" key="1">
    <source>
        <dbReference type="SAM" id="SignalP"/>
    </source>
</evidence>
<name>A0A1E7JSN5_9ACTN</name>
<proteinExistence type="predicted"/>
<organism evidence="2 3">
    <name type="scientific">Streptomyces abyssalis</name>
    <dbReference type="NCBI Taxonomy" id="933944"/>
    <lineage>
        <taxon>Bacteria</taxon>
        <taxon>Bacillati</taxon>
        <taxon>Actinomycetota</taxon>
        <taxon>Actinomycetes</taxon>
        <taxon>Kitasatosporales</taxon>
        <taxon>Streptomycetaceae</taxon>
        <taxon>Streptomyces</taxon>
    </lineage>
</organism>
<evidence type="ECO:0000313" key="3">
    <source>
        <dbReference type="Proteomes" id="UP000176087"/>
    </source>
</evidence>
<dbReference type="EMBL" id="LJGT01000037">
    <property type="protein sequence ID" value="OEU91918.1"/>
    <property type="molecule type" value="Genomic_DNA"/>
</dbReference>
<sequence length="97" mass="10101">MKKRKLAVRLAAPCALAVAAIAIPSVGGTAQAGAICEVVHDKAPRYAADRAGSKLLGTMRAGEDVAATESVRLWRVFRADTGEPLGHMRQSDLNCGG</sequence>
<dbReference type="RefSeq" id="WP_070009945.1">
    <property type="nucleotide sequence ID" value="NZ_LJGS01000038.1"/>
</dbReference>
<reference evidence="2 3" key="1">
    <citation type="journal article" date="2016" name="Front. Microbiol.">
        <title>Comparative Genomics Analysis of Streptomyces Species Reveals Their Adaptation to the Marine Environment and Their Diversity at the Genomic Level.</title>
        <authorList>
            <person name="Tian X."/>
            <person name="Zhang Z."/>
            <person name="Yang T."/>
            <person name="Chen M."/>
            <person name="Li J."/>
            <person name="Chen F."/>
            <person name="Yang J."/>
            <person name="Li W."/>
            <person name="Zhang B."/>
            <person name="Zhang Z."/>
            <person name="Wu J."/>
            <person name="Zhang C."/>
            <person name="Long L."/>
            <person name="Xiao J."/>
        </authorList>
    </citation>
    <scope>NUCLEOTIDE SEQUENCE [LARGE SCALE GENOMIC DNA]</scope>
    <source>
        <strain evidence="2 3">SCSIO 10390</strain>
    </source>
</reference>